<evidence type="ECO:0000313" key="3">
    <source>
        <dbReference type="EMBL" id="KAJ6230187.1"/>
    </source>
</evidence>
<accession>A0ABQ8XC00</accession>
<keyword evidence="2" id="KW-0812">Transmembrane</keyword>
<name>A0ABQ8XC00_9EUKA</name>
<feature type="compositionally biased region" description="Acidic residues" evidence="1">
    <location>
        <begin position="140"/>
        <end position="169"/>
    </location>
</feature>
<protein>
    <submittedName>
        <fullName evidence="3">Uncharacterized protein</fullName>
    </submittedName>
</protein>
<dbReference type="EMBL" id="JAOAOG010000313">
    <property type="protein sequence ID" value="KAJ6230187.1"/>
    <property type="molecule type" value="Genomic_DNA"/>
</dbReference>
<evidence type="ECO:0000256" key="2">
    <source>
        <dbReference type="SAM" id="Phobius"/>
    </source>
</evidence>
<feature type="compositionally biased region" description="Basic and acidic residues" evidence="1">
    <location>
        <begin position="117"/>
        <end position="128"/>
    </location>
</feature>
<keyword evidence="2" id="KW-1133">Transmembrane helix</keyword>
<proteinExistence type="predicted"/>
<evidence type="ECO:0000256" key="1">
    <source>
        <dbReference type="SAM" id="MobiDB-lite"/>
    </source>
</evidence>
<organism evidence="3 4">
    <name type="scientific">Anaeramoeba flamelloides</name>
    <dbReference type="NCBI Taxonomy" id="1746091"/>
    <lineage>
        <taxon>Eukaryota</taxon>
        <taxon>Metamonada</taxon>
        <taxon>Anaeramoebidae</taxon>
        <taxon>Anaeramoeba</taxon>
    </lineage>
</organism>
<dbReference type="Proteomes" id="UP001150062">
    <property type="component" value="Unassembled WGS sequence"/>
</dbReference>
<evidence type="ECO:0000313" key="4">
    <source>
        <dbReference type="Proteomes" id="UP001150062"/>
    </source>
</evidence>
<reference evidence="3" key="1">
    <citation type="submission" date="2022-08" db="EMBL/GenBank/DDBJ databases">
        <title>Novel sulfate-reducing endosymbionts in the free-living metamonad Anaeramoeba.</title>
        <authorList>
            <person name="Jerlstrom-Hultqvist J."/>
            <person name="Cepicka I."/>
            <person name="Gallot-Lavallee L."/>
            <person name="Salas-Leiva D."/>
            <person name="Curtis B.A."/>
            <person name="Zahonova K."/>
            <person name="Pipaliya S."/>
            <person name="Dacks J."/>
            <person name="Roger A.J."/>
        </authorList>
    </citation>
    <scope>NUCLEOTIDE SEQUENCE</scope>
    <source>
        <strain evidence="3">Schooner1</strain>
    </source>
</reference>
<keyword evidence="4" id="KW-1185">Reference proteome</keyword>
<gene>
    <name evidence="3" type="ORF">M0813_06825</name>
</gene>
<feature type="transmembrane region" description="Helical" evidence="2">
    <location>
        <begin position="32"/>
        <end position="53"/>
    </location>
</feature>
<comment type="caution">
    <text evidence="3">The sequence shown here is derived from an EMBL/GenBank/DDBJ whole genome shotgun (WGS) entry which is preliminary data.</text>
</comment>
<feature type="region of interest" description="Disordered" evidence="1">
    <location>
        <begin position="117"/>
        <end position="169"/>
    </location>
</feature>
<sequence>MTSESPSPSPIPTNSNIPILKPTTAEDTNHSLLFLLLTFALTIIFVLIVWYFYRRRKKLKTFASSFLATGEIEKEVEIKDEDLIFTPHTTTVNKKNSENEEKDTILMESQSGLSSDVEIHNNQRRTDDDLFESIIFSKSDDEDYEEYDSEEEGEEGEEGEELEEKEEML</sequence>
<keyword evidence="2" id="KW-0472">Membrane</keyword>